<proteinExistence type="predicted"/>
<dbReference type="AlphaFoldDB" id="A0A7J6X6R4"/>
<reference evidence="1 2" key="1">
    <citation type="submission" date="2020-06" db="EMBL/GenBank/DDBJ databases">
        <title>Transcriptomic and genomic resources for Thalictrum thalictroides and T. hernandezii: Facilitating candidate gene discovery in an emerging model plant lineage.</title>
        <authorList>
            <person name="Arias T."/>
            <person name="Riano-Pachon D.M."/>
            <person name="Di Stilio V.S."/>
        </authorList>
    </citation>
    <scope>NUCLEOTIDE SEQUENCE [LARGE SCALE GENOMIC DNA]</scope>
    <source>
        <strain evidence="2">cv. WT478/WT964</strain>
        <tissue evidence="1">Leaves</tissue>
    </source>
</reference>
<name>A0A7J6X6R4_THATH</name>
<protein>
    <submittedName>
        <fullName evidence="1">Uncharacterized protein</fullName>
    </submittedName>
</protein>
<sequence length="129" mass="15008">MVFFISFEHIDDSLGNCSGSRRFSVRFVGNDERCCTTNKLHKMNDTRIDGTVFGRIGGLQEMDDGRYILFLIDARHNSEFTIWVRVLNGSSIVEFIFNRRLVQVSYNRCQTPCYKQHRRTQCFIGGIIN</sequence>
<evidence type="ECO:0000313" key="1">
    <source>
        <dbReference type="EMBL" id="KAF5204568.1"/>
    </source>
</evidence>
<evidence type="ECO:0000313" key="2">
    <source>
        <dbReference type="Proteomes" id="UP000554482"/>
    </source>
</evidence>
<organism evidence="1 2">
    <name type="scientific">Thalictrum thalictroides</name>
    <name type="common">Rue-anemone</name>
    <name type="synonym">Anemone thalictroides</name>
    <dbReference type="NCBI Taxonomy" id="46969"/>
    <lineage>
        <taxon>Eukaryota</taxon>
        <taxon>Viridiplantae</taxon>
        <taxon>Streptophyta</taxon>
        <taxon>Embryophyta</taxon>
        <taxon>Tracheophyta</taxon>
        <taxon>Spermatophyta</taxon>
        <taxon>Magnoliopsida</taxon>
        <taxon>Ranunculales</taxon>
        <taxon>Ranunculaceae</taxon>
        <taxon>Thalictroideae</taxon>
        <taxon>Thalictrum</taxon>
    </lineage>
</organism>
<accession>A0A7J6X6R4</accession>
<dbReference type="EMBL" id="JABWDY010005286">
    <property type="protein sequence ID" value="KAF5204568.1"/>
    <property type="molecule type" value="Genomic_DNA"/>
</dbReference>
<gene>
    <name evidence="1" type="ORF">FRX31_005846</name>
</gene>
<keyword evidence="2" id="KW-1185">Reference proteome</keyword>
<comment type="caution">
    <text evidence="1">The sequence shown here is derived from an EMBL/GenBank/DDBJ whole genome shotgun (WGS) entry which is preliminary data.</text>
</comment>
<dbReference type="Proteomes" id="UP000554482">
    <property type="component" value="Unassembled WGS sequence"/>
</dbReference>